<dbReference type="OrthoDB" id="98077at2759"/>
<dbReference type="PIRSF" id="PIRSF000615">
    <property type="entry name" value="TyrPK_CSF1-R"/>
    <property type="match status" value="1"/>
</dbReference>
<keyword evidence="6" id="KW-0829">Tyrosine-protein kinase</keyword>
<gene>
    <name evidence="10" type="ORF">CAPTEDRAFT_99617</name>
</gene>
<evidence type="ECO:0000313" key="12">
    <source>
        <dbReference type="Proteomes" id="UP000014760"/>
    </source>
</evidence>
<evidence type="ECO:0000313" key="11">
    <source>
        <dbReference type="EnsemblMetazoa" id="CapteP99617"/>
    </source>
</evidence>
<dbReference type="AlphaFoldDB" id="R7TJD4"/>
<dbReference type="SUPFAM" id="SSF56112">
    <property type="entry name" value="Protein kinase-like (PK-like)"/>
    <property type="match status" value="1"/>
</dbReference>
<dbReference type="OMA" id="PRICASE"/>
<organism evidence="10">
    <name type="scientific">Capitella teleta</name>
    <name type="common">Polychaete worm</name>
    <dbReference type="NCBI Taxonomy" id="283909"/>
    <lineage>
        <taxon>Eukaryota</taxon>
        <taxon>Metazoa</taxon>
        <taxon>Spiralia</taxon>
        <taxon>Lophotrochozoa</taxon>
        <taxon>Annelida</taxon>
        <taxon>Polychaeta</taxon>
        <taxon>Sedentaria</taxon>
        <taxon>Scolecida</taxon>
        <taxon>Capitellidae</taxon>
        <taxon>Capitella</taxon>
    </lineage>
</organism>
<keyword evidence="5 8" id="KW-0067">ATP-binding</keyword>
<dbReference type="InterPro" id="IPR000719">
    <property type="entry name" value="Prot_kinase_dom"/>
</dbReference>
<keyword evidence="2" id="KW-0808">Transferase</keyword>
<keyword evidence="3 8" id="KW-0547">Nucleotide-binding</keyword>
<dbReference type="CDD" id="cd00192">
    <property type="entry name" value="PTKc"/>
    <property type="match status" value="1"/>
</dbReference>
<dbReference type="FunFam" id="1.10.510.10:FF:000554">
    <property type="entry name" value="Predicted protein"/>
    <property type="match status" value="1"/>
</dbReference>
<dbReference type="GO" id="GO:0043235">
    <property type="term" value="C:receptor complex"/>
    <property type="evidence" value="ECO:0007669"/>
    <property type="project" value="TreeGrafter"/>
</dbReference>
<evidence type="ECO:0000256" key="3">
    <source>
        <dbReference type="ARBA" id="ARBA00022741"/>
    </source>
</evidence>
<name>R7TJD4_CAPTE</name>
<dbReference type="GO" id="GO:0004714">
    <property type="term" value="F:transmembrane receptor protein tyrosine kinase activity"/>
    <property type="evidence" value="ECO:0007669"/>
    <property type="project" value="TreeGrafter"/>
</dbReference>
<dbReference type="GO" id="GO:0005886">
    <property type="term" value="C:plasma membrane"/>
    <property type="evidence" value="ECO:0007669"/>
    <property type="project" value="TreeGrafter"/>
</dbReference>
<evidence type="ECO:0000256" key="5">
    <source>
        <dbReference type="ARBA" id="ARBA00022840"/>
    </source>
</evidence>
<dbReference type="Pfam" id="PF07714">
    <property type="entry name" value="PK_Tyr_Ser-Thr"/>
    <property type="match status" value="1"/>
</dbReference>
<proteinExistence type="predicted"/>
<dbReference type="HOGENOM" id="CLU_000288_7_40_1"/>
<dbReference type="PANTHER" id="PTHR24416:SF600">
    <property type="entry name" value="PDGF- AND VEGF-RECEPTOR RELATED, ISOFORM J"/>
    <property type="match status" value="1"/>
</dbReference>
<evidence type="ECO:0000256" key="6">
    <source>
        <dbReference type="ARBA" id="ARBA00023137"/>
    </source>
</evidence>
<dbReference type="EMBL" id="KB309617">
    <property type="protein sequence ID" value="ELT93794.1"/>
    <property type="molecule type" value="Genomic_DNA"/>
</dbReference>
<reference evidence="11" key="3">
    <citation type="submission" date="2015-06" db="UniProtKB">
        <authorList>
            <consortium name="EnsemblMetazoa"/>
        </authorList>
    </citation>
    <scope>IDENTIFICATION</scope>
</reference>
<protein>
    <recommendedName>
        <fullName evidence="9">Protein kinase domain-containing protein</fullName>
    </recommendedName>
</protein>
<keyword evidence="4" id="KW-0418">Kinase</keyword>
<feature type="active site" description="Proton acceptor" evidence="7">
    <location>
        <position position="108"/>
    </location>
</feature>
<reference evidence="12" key="1">
    <citation type="submission" date="2012-12" db="EMBL/GenBank/DDBJ databases">
        <authorList>
            <person name="Hellsten U."/>
            <person name="Grimwood J."/>
            <person name="Chapman J.A."/>
            <person name="Shapiro H."/>
            <person name="Aerts A."/>
            <person name="Otillar R.P."/>
            <person name="Terry A.Y."/>
            <person name="Boore J.L."/>
            <person name="Simakov O."/>
            <person name="Marletaz F."/>
            <person name="Cho S.-J."/>
            <person name="Edsinger-Gonzales E."/>
            <person name="Havlak P."/>
            <person name="Kuo D.-H."/>
            <person name="Larsson T."/>
            <person name="Lv J."/>
            <person name="Arendt D."/>
            <person name="Savage R."/>
            <person name="Osoegawa K."/>
            <person name="de Jong P."/>
            <person name="Lindberg D.R."/>
            <person name="Seaver E.C."/>
            <person name="Weisblat D.A."/>
            <person name="Putnam N.H."/>
            <person name="Grigoriev I.V."/>
            <person name="Rokhsar D.S."/>
        </authorList>
    </citation>
    <scope>NUCLEOTIDE SEQUENCE</scope>
    <source>
        <strain evidence="12">I ESC-2004</strain>
    </source>
</reference>
<feature type="domain" description="Protein kinase" evidence="9">
    <location>
        <begin position="1"/>
        <end position="246"/>
    </location>
</feature>
<dbReference type="InterPro" id="IPR011009">
    <property type="entry name" value="Kinase-like_dom_sf"/>
</dbReference>
<evidence type="ECO:0000256" key="4">
    <source>
        <dbReference type="ARBA" id="ARBA00022777"/>
    </source>
</evidence>
<dbReference type="EMBL" id="AMQN01002584">
    <property type="status" value="NOT_ANNOTATED_CDS"/>
    <property type="molecule type" value="Genomic_DNA"/>
</dbReference>
<evidence type="ECO:0000256" key="7">
    <source>
        <dbReference type="PIRSR" id="PIRSR000615-1"/>
    </source>
</evidence>
<keyword evidence="1" id="KW-0597">Phosphoprotein</keyword>
<dbReference type="EnsemblMetazoa" id="CapteT99617">
    <property type="protein sequence ID" value="CapteP99617"/>
    <property type="gene ID" value="CapteG99617"/>
</dbReference>
<dbReference type="GO" id="GO:0007169">
    <property type="term" value="P:cell surface receptor protein tyrosine kinase signaling pathway"/>
    <property type="evidence" value="ECO:0007669"/>
    <property type="project" value="TreeGrafter"/>
</dbReference>
<dbReference type="InterPro" id="IPR001245">
    <property type="entry name" value="Ser-Thr/Tyr_kinase_cat_dom"/>
</dbReference>
<dbReference type="InterPro" id="IPR050122">
    <property type="entry name" value="RTK"/>
</dbReference>
<sequence>MISITDTETEHEKHCLMQELDLMTSLLPHPNVLQLFGYCQDTEPPMLVMEYPVYGSLVEYLRDLRKSYTHVTIAGHNNFSLTHELMSFATQIARGMAYLASLKILHRDLAARSILLGEGKHCKITSFGEAQTIIDTHHYDKVCKARQAIRWMAPESIFQEDFSPKSDIWSFGILLWEIVTLGATPYSNLQASQVMKHVKKGHVLVSPPHCKPQLFSVMCKCWLIRPTTRPNFELLAEILQALHEESADLIQLEKYPADQYFILDPNRPDEIV</sequence>
<keyword evidence="12" id="KW-1185">Reference proteome</keyword>
<dbReference type="PROSITE" id="PS50011">
    <property type="entry name" value="PROTEIN_KINASE_DOM"/>
    <property type="match status" value="1"/>
</dbReference>
<dbReference type="Gene3D" id="1.10.510.10">
    <property type="entry name" value="Transferase(Phosphotransferase) domain 1"/>
    <property type="match status" value="1"/>
</dbReference>
<evidence type="ECO:0000256" key="1">
    <source>
        <dbReference type="ARBA" id="ARBA00022553"/>
    </source>
</evidence>
<feature type="binding site" evidence="8">
    <location>
        <position position="112"/>
    </location>
    <ligand>
        <name>ATP</name>
        <dbReference type="ChEBI" id="CHEBI:30616"/>
    </ligand>
</feature>
<dbReference type="STRING" id="283909.R7TJD4"/>
<accession>R7TJD4</accession>
<evidence type="ECO:0000313" key="10">
    <source>
        <dbReference type="EMBL" id="ELT93794.1"/>
    </source>
</evidence>
<evidence type="ECO:0000259" key="9">
    <source>
        <dbReference type="PROSITE" id="PS50011"/>
    </source>
</evidence>
<evidence type="ECO:0000256" key="2">
    <source>
        <dbReference type="ARBA" id="ARBA00022679"/>
    </source>
</evidence>
<dbReference type="PRINTS" id="PR00109">
    <property type="entry name" value="TYRKINASE"/>
</dbReference>
<reference evidence="10 12" key="2">
    <citation type="journal article" date="2013" name="Nature">
        <title>Insights into bilaterian evolution from three spiralian genomes.</title>
        <authorList>
            <person name="Simakov O."/>
            <person name="Marletaz F."/>
            <person name="Cho S.J."/>
            <person name="Edsinger-Gonzales E."/>
            <person name="Havlak P."/>
            <person name="Hellsten U."/>
            <person name="Kuo D.H."/>
            <person name="Larsson T."/>
            <person name="Lv J."/>
            <person name="Arendt D."/>
            <person name="Savage R."/>
            <person name="Osoegawa K."/>
            <person name="de Jong P."/>
            <person name="Grimwood J."/>
            <person name="Chapman J.A."/>
            <person name="Shapiro H."/>
            <person name="Aerts A."/>
            <person name="Otillar R.P."/>
            <person name="Terry A.Y."/>
            <person name="Boore J.L."/>
            <person name="Grigoriev I.V."/>
            <person name="Lindberg D.R."/>
            <person name="Seaver E.C."/>
            <person name="Weisblat D.A."/>
            <person name="Putnam N.H."/>
            <person name="Rokhsar D.S."/>
        </authorList>
    </citation>
    <scope>NUCLEOTIDE SEQUENCE</scope>
    <source>
        <strain evidence="10 12">I ESC-2004</strain>
    </source>
</reference>
<dbReference type="GO" id="GO:0005524">
    <property type="term" value="F:ATP binding"/>
    <property type="evidence" value="ECO:0007669"/>
    <property type="project" value="UniProtKB-KW"/>
</dbReference>
<dbReference type="PANTHER" id="PTHR24416">
    <property type="entry name" value="TYROSINE-PROTEIN KINASE RECEPTOR"/>
    <property type="match status" value="1"/>
</dbReference>
<dbReference type="Proteomes" id="UP000014760">
    <property type="component" value="Unassembled WGS sequence"/>
</dbReference>
<evidence type="ECO:0000256" key="8">
    <source>
        <dbReference type="PIRSR" id="PIRSR000615-2"/>
    </source>
</evidence>